<dbReference type="EMBL" id="KQ978169">
    <property type="protein sequence ID" value="KYM96597.1"/>
    <property type="molecule type" value="Genomic_DNA"/>
</dbReference>
<organism evidence="1 2">
    <name type="scientific">Cyphomyrmex costatus</name>
    <dbReference type="NCBI Taxonomy" id="456900"/>
    <lineage>
        <taxon>Eukaryota</taxon>
        <taxon>Metazoa</taxon>
        <taxon>Ecdysozoa</taxon>
        <taxon>Arthropoda</taxon>
        <taxon>Hexapoda</taxon>
        <taxon>Insecta</taxon>
        <taxon>Pterygota</taxon>
        <taxon>Neoptera</taxon>
        <taxon>Endopterygota</taxon>
        <taxon>Hymenoptera</taxon>
        <taxon>Apocrita</taxon>
        <taxon>Aculeata</taxon>
        <taxon>Formicoidea</taxon>
        <taxon>Formicidae</taxon>
        <taxon>Myrmicinae</taxon>
        <taxon>Cyphomyrmex</taxon>
    </lineage>
</organism>
<evidence type="ECO:0000313" key="1">
    <source>
        <dbReference type="EMBL" id="KYM96597.1"/>
    </source>
</evidence>
<protein>
    <submittedName>
        <fullName evidence="1">Uncharacterized protein</fullName>
    </submittedName>
</protein>
<keyword evidence="2" id="KW-1185">Reference proteome</keyword>
<dbReference type="Proteomes" id="UP000078542">
    <property type="component" value="Unassembled WGS sequence"/>
</dbReference>
<proteinExistence type="predicted"/>
<evidence type="ECO:0000313" key="2">
    <source>
        <dbReference type="Proteomes" id="UP000078542"/>
    </source>
</evidence>
<gene>
    <name evidence="1" type="ORF">ALC62_12724</name>
</gene>
<name>A0A151IAR6_9HYME</name>
<sequence length="134" mass="15916">MRDLRWENVDSFLCRLRNLRSLHAGIINARRFTGLCSRNLRIYLLRIKQYIRQPVWQVTLDGNSSGTTSYRKDQRESIRNFDKRNYGTYIFTHFFRVEDTIFLTKSRRTSTSTSLCVVTQEIKVDLNMSIARKA</sequence>
<accession>A0A151IAR6</accession>
<dbReference type="AlphaFoldDB" id="A0A151IAR6"/>
<reference evidence="1 2" key="1">
    <citation type="submission" date="2016-03" db="EMBL/GenBank/DDBJ databases">
        <title>Cyphomyrmex costatus WGS genome.</title>
        <authorList>
            <person name="Nygaard S."/>
            <person name="Hu H."/>
            <person name="Boomsma J."/>
            <person name="Zhang G."/>
        </authorList>
    </citation>
    <scope>NUCLEOTIDE SEQUENCE [LARGE SCALE GENOMIC DNA]</scope>
    <source>
        <strain evidence="1">MS0001</strain>
        <tissue evidence="1">Whole body</tissue>
    </source>
</reference>